<dbReference type="Proteomes" id="UP000278673">
    <property type="component" value="Unassembled WGS sequence"/>
</dbReference>
<proteinExistence type="predicted"/>
<keyword evidence="2" id="KW-1185">Reference proteome</keyword>
<comment type="caution">
    <text evidence="1">The sequence shown here is derived from an EMBL/GenBank/DDBJ whole genome shotgun (WGS) entry which is preliminary data.</text>
</comment>
<accession>A0A3M2L3P1</accession>
<reference evidence="1 2" key="1">
    <citation type="submission" date="2018-10" db="EMBL/GenBank/DDBJ databases">
        <title>Isolation, diversity and antifungal activity of actinobacteria from wheat.</title>
        <authorList>
            <person name="Han C."/>
        </authorList>
    </citation>
    <scope>NUCLEOTIDE SEQUENCE [LARGE SCALE GENOMIC DNA]</scope>
    <source>
        <strain evidence="1 2">NEAU-YY642</strain>
    </source>
</reference>
<organism evidence="1 2">
    <name type="scientific">Streptomyces triticirhizae</name>
    <dbReference type="NCBI Taxonomy" id="2483353"/>
    <lineage>
        <taxon>Bacteria</taxon>
        <taxon>Bacillati</taxon>
        <taxon>Actinomycetota</taxon>
        <taxon>Actinomycetes</taxon>
        <taxon>Kitasatosporales</taxon>
        <taxon>Streptomycetaceae</taxon>
        <taxon>Streptomyces</taxon>
    </lineage>
</organism>
<dbReference type="AlphaFoldDB" id="A0A3M2L3P1"/>
<dbReference type="EMBL" id="RFFJ01000210">
    <property type="protein sequence ID" value="RMI32004.1"/>
    <property type="molecule type" value="Genomic_DNA"/>
</dbReference>
<sequence length="224" mass="24052">MVNLPARIATLTESGAPAAQRIFAAAGVERAAACALWALSTQEERSADADFYIAALEQLWSSETPPRSFVTRLSAWTDGLPEFAEEDPPGGVPGYVFEGVLLLELAAKATLAPDEPETLGQVSDALLDFANTLDQEESTDDPLTPGSFDFAQVFSGPREPQGRHCVGEKEEQLHTLSALVGAEVGAVPAEDTVLELRARARAVGRQRLEALKAAQSLRKPWEPR</sequence>
<protein>
    <submittedName>
        <fullName evidence="1">Uncharacterized protein</fullName>
    </submittedName>
</protein>
<gene>
    <name evidence="1" type="ORF">EBN88_25495</name>
</gene>
<evidence type="ECO:0000313" key="2">
    <source>
        <dbReference type="Proteomes" id="UP000278673"/>
    </source>
</evidence>
<evidence type="ECO:0000313" key="1">
    <source>
        <dbReference type="EMBL" id="RMI32004.1"/>
    </source>
</evidence>
<name>A0A3M2L3P1_9ACTN</name>